<dbReference type="EMBL" id="JBITYG010000002">
    <property type="protein sequence ID" value="MFI9100343.1"/>
    <property type="molecule type" value="Genomic_DNA"/>
</dbReference>
<protein>
    <submittedName>
        <fullName evidence="2">Uncharacterized protein</fullName>
    </submittedName>
</protein>
<dbReference type="Proteomes" id="UP001614394">
    <property type="component" value="Unassembled WGS sequence"/>
</dbReference>
<keyword evidence="1" id="KW-0472">Membrane</keyword>
<proteinExistence type="predicted"/>
<name>A0ABW8C1P4_9ACTN</name>
<evidence type="ECO:0000313" key="2">
    <source>
        <dbReference type="EMBL" id="MFI9100343.1"/>
    </source>
</evidence>
<keyword evidence="1" id="KW-0812">Transmembrane</keyword>
<feature type="transmembrane region" description="Helical" evidence="1">
    <location>
        <begin position="184"/>
        <end position="204"/>
    </location>
</feature>
<gene>
    <name evidence="2" type="ORF">ACIGXA_07440</name>
</gene>
<sequence>MSRPKRARKRADTELRARRERRISRGGGVLMALALVALLLAGGALVKSQIGELGWRTGLSGARETMTIVGCRTTHKGRNSATECVGHGDPGGTGVTPEEWLIKRAFHEYPEGTVLSVRCTPTGGCFEQGVGPAAGPVGGIAIGLALLTGAAALVRLFVLMLLVHRGRRDGLALEQPYRPRRYPVIAWCALLGLTIAGSVIVTLVA</sequence>
<dbReference type="RefSeq" id="WP_399645426.1">
    <property type="nucleotide sequence ID" value="NZ_JBITYG010000002.1"/>
</dbReference>
<keyword evidence="3" id="KW-1185">Reference proteome</keyword>
<accession>A0ABW8C1P4</accession>
<comment type="caution">
    <text evidence="2">The sequence shown here is derived from an EMBL/GenBank/DDBJ whole genome shotgun (WGS) entry which is preliminary data.</text>
</comment>
<feature type="transmembrane region" description="Helical" evidence="1">
    <location>
        <begin position="140"/>
        <end position="163"/>
    </location>
</feature>
<evidence type="ECO:0000256" key="1">
    <source>
        <dbReference type="SAM" id="Phobius"/>
    </source>
</evidence>
<keyword evidence="1" id="KW-1133">Transmembrane helix</keyword>
<reference evidence="2 3" key="1">
    <citation type="submission" date="2024-10" db="EMBL/GenBank/DDBJ databases">
        <title>The Natural Products Discovery Center: Release of the First 8490 Sequenced Strains for Exploring Actinobacteria Biosynthetic Diversity.</title>
        <authorList>
            <person name="Kalkreuter E."/>
            <person name="Kautsar S.A."/>
            <person name="Yang D."/>
            <person name="Bader C.D."/>
            <person name="Teijaro C.N."/>
            <person name="Fluegel L."/>
            <person name="Davis C.M."/>
            <person name="Simpson J.R."/>
            <person name="Lauterbach L."/>
            <person name="Steele A.D."/>
            <person name="Gui C."/>
            <person name="Meng S."/>
            <person name="Li G."/>
            <person name="Viehrig K."/>
            <person name="Ye F."/>
            <person name="Su P."/>
            <person name="Kiefer A.F."/>
            <person name="Nichols A."/>
            <person name="Cepeda A.J."/>
            <person name="Yan W."/>
            <person name="Fan B."/>
            <person name="Jiang Y."/>
            <person name="Adhikari A."/>
            <person name="Zheng C.-J."/>
            <person name="Schuster L."/>
            <person name="Cowan T.M."/>
            <person name="Smanski M.J."/>
            <person name="Chevrette M.G."/>
            <person name="De Carvalho L.P.S."/>
            <person name="Shen B."/>
        </authorList>
    </citation>
    <scope>NUCLEOTIDE SEQUENCE [LARGE SCALE GENOMIC DNA]</scope>
    <source>
        <strain evidence="2 3">NPDC053399</strain>
    </source>
</reference>
<organism evidence="2 3">
    <name type="scientific">Streptomyces fildesensis</name>
    <dbReference type="NCBI Taxonomy" id="375757"/>
    <lineage>
        <taxon>Bacteria</taxon>
        <taxon>Bacillati</taxon>
        <taxon>Actinomycetota</taxon>
        <taxon>Actinomycetes</taxon>
        <taxon>Kitasatosporales</taxon>
        <taxon>Streptomycetaceae</taxon>
        <taxon>Streptomyces</taxon>
    </lineage>
</organism>
<evidence type="ECO:0000313" key="3">
    <source>
        <dbReference type="Proteomes" id="UP001614394"/>
    </source>
</evidence>